<keyword evidence="4" id="KW-0342">GTP-binding</keyword>
<keyword evidence="2" id="KW-0547">Nucleotide-binding</keyword>
<organism evidence="9 10">
    <name type="scientific">Aquibacillus salsiterrae</name>
    <dbReference type="NCBI Taxonomy" id="2950439"/>
    <lineage>
        <taxon>Bacteria</taxon>
        <taxon>Bacillati</taxon>
        <taxon>Bacillota</taxon>
        <taxon>Bacilli</taxon>
        <taxon>Bacillales</taxon>
        <taxon>Bacillaceae</taxon>
        <taxon>Aquibacillus</taxon>
    </lineage>
</organism>
<proteinExistence type="predicted"/>
<protein>
    <submittedName>
        <fullName evidence="9">Dynamin family protein</fullName>
    </submittedName>
</protein>
<name>A0A9X4AE97_9BACI</name>
<dbReference type="Gene3D" id="3.40.50.300">
    <property type="entry name" value="P-loop containing nucleotide triphosphate hydrolases"/>
    <property type="match status" value="2"/>
</dbReference>
<accession>A0A9X4AE97</accession>
<comment type="caution">
    <text evidence="9">The sequence shown here is derived from an EMBL/GenBank/DDBJ whole genome shotgun (WGS) entry which is preliminary data.</text>
</comment>
<dbReference type="RefSeq" id="WP_272445282.1">
    <property type="nucleotide sequence ID" value="NZ_JAMQKC010000003.1"/>
</dbReference>
<evidence type="ECO:0000256" key="1">
    <source>
        <dbReference type="ARBA" id="ARBA00004370"/>
    </source>
</evidence>
<feature type="region of interest" description="Disordered" evidence="7">
    <location>
        <begin position="564"/>
        <end position="583"/>
    </location>
</feature>
<evidence type="ECO:0000256" key="3">
    <source>
        <dbReference type="ARBA" id="ARBA00022801"/>
    </source>
</evidence>
<keyword evidence="3" id="KW-0378">Hydrolase</keyword>
<evidence type="ECO:0000256" key="7">
    <source>
        <dbReference type="SAM" id="MobiDB-lite"/>
    </source>
</evidence>
<dbReference type="Pfam" id="PF00350">
    <property type="entry name" value="Dynamin_N"/>
    <property type="match status" value="2"/>
</dbReference>
<dbReference type="Proteomes" id="UP001145069">
    <property type="component" value="Unassembled WGS sequence"/>
</dbReference>
<dbReference type="EMBL" id="JAMQKC010000003">
    <property type="protein sequence ID" value="MDC3416274.1"/>
    <property type="molecule type" value="Genomic_DNA"/>
</dbReference>
<evidence type="ECO:0000259" key="8">
    <source>
        <dbReference type="Pfam" id="PF00350"/>
    </source>
</evidence>
<comment type="subcellular location">
    <subcellularLocation>
        <location evidence="1">Membrane</location>
    </subcellularLocation>
</comment>
<keyword evidence="5" id="KW-0472">Membrane</keyword>
<dbReference type="PANTHER" id="PTHR10465">
    <property type="entry name" value="TRANSMEMBRANE GTPASE FZO1"/>
    <property type="match status" value="1"/>
</dbReference>
<keyword evidence="6" id="KW-0175">Coiled coil</keyword>
<dbReference type="InterPro" id="IPR027094">
    <property type="entry name" value="Mitofusin_fam"/>
</dbReference>
<feature type="domain" description="Dynamin N-terminal" evidence="8">
    <location>
        <begin position="47"/>
        <end position="203"/>
    </location>
</feature>
<dbReference type="GO" id="GO:0016020">
    <property type="term" value="C:membrane"/>
    <property type="evidence" value="ECO:0007669"/>
    <property type="project" value="UniProtKB-SubCell"/>
</dbReference>
<sequence length="1204" mass="138073">MTSLTTYEISAESIAAIYKEFQLAGNKKLANRTLDLLEKYDKGELVICFSGHFSAGKSTMINYLIGDSVLPQSPIPTSANVVKLTAGKQGRARVFFNHEEPVEYQEPYDIEVIKSYCKDGDAINKIEISKVTDRIPENVAILDTPGIDSSNDADRIMTESSLHTVDAMFYVMDYNHVQSEVNLLFLKEMQDRGKPIYIVINQIDKHREEELSIKQFKQSVVDTFQNWTIKPERIFYTSMQTKELKANQLTELRACLAELMSKKHSSIRSTIDHSLQFFIKEHLHWLEEKEDDKKRLLTERLEELSDLEERGSRQQLEQTLDQLRSRTSEVEKEFRKEVASTLKNAYLMPFELRELAEQFLEAQQPGFKVGLFSTKKKIEEERQQRLTRFFDSLMDTTKTTIEWKLREKITEILKAHHIQSSHLASLAQQLTITYDKERLISLIKPGARITGEYLLVYTDGISNDIKQAYKQRCNDIWLQIEEALEEDSYHEKQQIIELLDNWDEKERLEEELATIDEAIDEVGEKLRALLTEPRTNPGLVDAARKDRDKLTSNVRLVSDEKDVAQPNQSMDATKEPVVSTTGTNQTLEQTVKAIEDTLSVIHDLPGFQTIVTDLLAKKERLNNRHYTVALFGAFSAGKSSFANALIGEDVLPVSPNPTTAAINKIAPPNGTFTHGTVLVKIKEEKALMMDIKTITSFAGSMTEFIAVAAKGGLENKDSIEHKHLSFIDAVVDGYKRMGDSLGKQITIDLEQFPEFVSNESLACYVEWMELFYDCSLTRKGITLVDTPGADSVNARHTDVSFEYIKQADAILFVTYYNHPFSKADRDFLIQLGRVKDAFSLDKMFFIVNAADLAQSEEDLQLVLTYIKEQLELFGVRNPRLFPVSSKLALQEKEGNVQTSASGMGEFEQSFDHFVNQELMELLIQSSYHEINRGARILDNYLESASMNQEEKKKRLAQYEEELGAVYDVIQKTGTESHQTAIIQKIEKQLFYVQERMSIQFTDRFKEAFNPATIKHNGKEAKRELTDCLMKLISGIGHELAQELRAVSLRIEALLNQRAIEWNEEAESRLKRLNENIALNKLDPATFDTPTFSQAFDRIDLNQFDRSLTIFKNTKSFFEKNEKEKMKESLLEQLTPFIEAYLEGNKTVLSEHYREKWKTLVEQTKQQAIKSTKQYYDALKHSLTDAVDVEELIRKKNKLDSIIRQ</sequence>
<feature type="coiled-coil region" evidence="6">
    <location>
        <begin position="1055"/>
        <end position="1082"/>
    </location>
</feature>
<feature type="domain" description="Dynamin N-terminal" evidence="8">
    <location>
        <begin position="628"/>
        <end position="848"/>
    </location>
</feature>
<keyword evidence="10" id="KW-1185">Reference proteome</keyword>
<dbReference type="InterPro" id="IPR045063">
    <property type="entry name" value="Dynamin_N"/>
</dbReference>
<dbReference type="GO" id="GO:0005525">
    <property type="term" value="F:GTP binding"/>
    <property type="evidence" value="ECO:0007669"/>
    <property type="project" value="UniProtKB-KW"/>
</dbReference>
<evidence type="ECO:0000256" key="5">
    <source>
        <dbReference type="ARBA" id="ARBA00023136"/>
    </source>
</evidence>
<dbReference type="GO" id="GO:0008053">
    <property type="term" value="P:mitochondrial fusion"/>
    <property type="evidence" value="ECO:0007669"/>
    <property type="project" value="TreeGrafter"/>
</dbReference>
<dbReference type="PANTHER" id="PTHR10465:SF0">
    <property type="entry name" value="SARCALUMENIN"/>
    <property type="match status" value="1"/>
</dbReference>
<dbReference type="NCBIfam" id="TIGR00231">
    <property type="entry name" value="small_GTP"/>
    <property type="match status" value="1"/>
</dbReference>
<evidence type="ECO:0000313" key="10">
    <source>
        <dbReference type="Proteomes" id="UP001145069"/>
    </source>
</evidence>
<evidence type="ECO:0000256" key="4">
    <source>
        <dbReference type="ARBA" id="ARBA00023134"/>
    </source>
</evidence>
<dbReference type="AlphaFoldDB" id="A0A9X4AE97"/>
<dbReference type="InterPro" id="IPR005225">
    <property type="entry name" value="Small_GTP-bd"/>
</dbReference>
<dbReference type="GO" id="GO:0003924">
    <property type="term" value="F:GTPase activity"/>
    <property type="evidence" value="ECO:0007669"/>
    <property type="project" value="InterPro"/>
</dbReference>
<evidence type="ECO:0000313" key="9">
    <source>
        <dbReference type="EMBL" id="MDC3416274.1"/>
    </source>
</evidence>
<dbReference type="SUPFAM" id="SSF52540">
    <property type="entry name" value="P-loop containing nucleoside triphosphate hydrolases"/>
    <property type="match status" value="2"/>
</dbReference>
<reference evidence="9" key="1">
    <citation type="submission" date="2022-06" db="EMBL/GenBank/DDBJ databases">
        <title>Aquibacillus sp. a new bacterium isolated from soil saline samples.</title>
        <authorList>
            <person name="Galisteo C."/>
            <person name="De La Haba R."/>
            <person name="Sanchez-Porro C."/>
            <person name="Ventosa A."/>
        </authorList>
    </citation>
    <scope>NUCLEOTIDE SEQUENCE</scope>
    <source>
        <strain evidence="9">3ASR75-54</strain>
    </source>
</reference>
<evidence type="ECO:0000256" key="6">
    <source>
        <dbReference type="SAM" id="Coils"/>
    </source>
</evidence>
<dbReference type="CDD" id="cd09912">
    <property type="entry name" value="DLP_2"/>
    <property type="match status" value="2"/>
</dbReference>
<evidence type="ECO:0000256" key="2">
    <source>
        <dbReference type="ARBA" id="ARBA00022741"/>
    </source>
</evidence>
<dbReference type="InterPro" id="IPR027417">
    <property type="entry name" value="P-loop_NTPase"/>
</dbReference>
<gene>
    <name evidence="9" type="ORF">NC799_05040</name>
</gene>